<gene>
    <name evidence="3" type="ORF">K491DRAFT_609654</name>
</gene>
<protein>
    <submittedName>
        <fullName evidence="3">Uncharacterized protein</fullName>
    </submittedName>
</protein>
<reference evidence="3" key="1">
    <citation type="journal article" date="2020" name="Stud. Mycol.">
        <title>101 Dothideomycetes genomes: a test case for predicting lifestyles and emergence of pathogens.</title>
        <authorList>
            <person name="Haridas S."/>
            <person name="Albert R."/>
            <person name="Binder M."/>
            <person name="Bloem J."/>
            <person name="Labutti K."/>
            <person name="Salamov A."/>
            <person name="Andreopoulos B."/>
            <person name="Baker S."/>
            <person name="Barry K."/>
            <person name="Bills G."/>
            <person name="Bluhm B."/>
            <person name="Cannon C."/>
            <person name="Castanera R."/>
            <person name="Culley D."/>
            <person name="Daum C."/>
            <person name="Ezra D."/>
            <person name="Gonzalez J."/>
            <person name="Henrissat B."/>
            <person name="Kuo A."/>
            <person name="Liang C."/>
            <person name="Lipzen A."/>
            <person name="Lutzoni F."/>
            <person name="Magnuson J."/>
            <person name="Mondo S."/>
            <person name="Nolan M."/>
            <person name="Ohm R."/>
            <person name="Pangilinan J."/>
            <person name="Park H.-J."/>
            <person name="Ramirez L."/>
            <person name="Alfaro M."/>
            <person name="Sun H."/>
            <person name="Tritt A."/>
            <person name="Yoshinaga Y."/>
            <person name="Zwiers L.-H."/>
            <person name="Turgeon B."/>
            <person name="Goodwin S."/>
            <person name="Spatafora J."/>
            <person name="Crous P."/>
            <person name="Grigoriev I."/>
        </authorList>
    </citation>
    <scope>NUCLEOTIDE SEQUENCE</scope>
    <source>
        <strain evidence="3">CBS 122681</strain>
    </source>
</reference>
<feature type="transmembrane region" description="Helical" evidence="2">
    <location>
        <begin position="265"/>
        <end position="289"/>
    </location>
</feature>
<keyword evidence="4" id="KW-1185">Reference proteome</keyword>
<evidence type="ECO:0000256" key="1">
    <source>
        <dbReference type="SAM" id="MobiDB-lite"/>
    </source>
</evidence>
<evidence type="ECO:0000256" key="2">
    <source>
        <dbReference type="SAM" id="Phobius"/>
    </source>
</evidence>
<dbReference type="Proteomes" id="UP000799324">
    <property type="component" value="Unassembled WGS sequence"/>
</dbReference>
<feature type="compositionally biased region" description="Polar residues" evidence="1">
    <location>
        <begin position="20"/>
        <end position="41"/>
    </location>
</feature>
<proteinExistence type="predicted"/>
<evidence type="ECO:0000313" key="3">
    <source>
        <dbReference type="EMBL" id="KAF2650022.1"/>
    </source>
</evidence>
<sequence>MNHLHPVNDHRHQYDRRASTAKSTPSATQLPTPSRSNLGPLTTTFIPPSQCSRVFLACPTCDSAWQGLSCDSQGAPQDDTACWPTATSYPVQSQAALSGFGFYSPGLICPTGYSSACSAVSTRPNEPAPTAIVTSAPMNGSFQFPMVEGETAVGCCPTGYTCAQYPGHGWQTCHQVATSTMLKAVTCGSGRGLGVNGLNIPTTAGAKTISKMDMWAPLVQINWQSTDREPRSINKAAPSPTPTVAWVNATTSATQASLHPLSTSAITGISVSSVLLILCLSSIFMYFFWLRKRFSRRPPHLSP</sequence>
<evidence type="ECO:0000313" key="4">
    <source>
        <dbReference type="Proteomes" id="UP000799324"/>
    </source>
</evidence>
<keyword evidence="2" id="KW-0812">Transmembrane</keyword>
<feature type="compositionally biased region" description="Basic and acidic residues" evidence="1">
    <location>
        <begin position="1"/>
        <end position="18"/>
    </location>
</feature>
<dbReference type="EMBL" id="MU004470">
    <property type="protein sequence ID" value="KAF2650022.1"/>
    <property type="molecule type" value="Genomic_DNA"/>
</dbReference>
<keyword evidence="2" id="KW-1133">Transmembrane helix</keyword>
<keyword evidence="2" id="KW-0472">Membrane</keyword>
<organism evidence="3 4">
    <name type="scientific">Lophiostoma macrostomum CBS 122681</name>
    <dbReference type="NCBI Taxonomy" id="1314788"/>
    <lineage>
        <taxon>Eukaryota</taxon>
        <taxon>Fungi</taxon>
        <taxon>Dikarya</taxon>
        <taxon>Ascomycota</taxon>
        <taxon>Pezizomycotina</taxon>
        <taxon>Dothideomycetes</taxon>
        <taxon>Pleosporomycetidae</taxon>
        <taxon>Pleosporales</taxon>
        <taxon>Lophiostomataceae</taxon>
        <taxon>Lophiostoma</taxon>
    </lineage>
</organism>
<feature type="non-terminal residue" evidence="3">
    <location>
        <position position="303"/>
    </location>
</feature>
<dbReference type="OrthoDB" id="5429716at2759"/>
<name>A0A6A6SR64_9PLEO</name>
<accession>A0A6A6SR64</accession>
<dbReference type="AlphaFoldDB" id="A0A6A6SR64"/>
<feature type="region of interest" description="Disordered" evidence="1">
    <location>
        <begin position="1"/>
        <end position="41"/>
    </location>
</feature>